<reference evidence="1" key="1">
    <citation type="journal article" date="2024" name="BMC Genomics">
        <title>Functional annotation of a divergent genome using sequence and structure-based similarity.</title>
        <authorList>
            <person name="Svedberg D."/>
            <person name="Winiger R.R."/>
            <person name="Berg A."/>
            <person name="Sharma H."/>
            <person name="Tellgren-Roth C."/>
            <person name="Debrunner-Vossbrinck B.A."/>
            <person name="Vossbrinck C.R."/>
            <person name="Barandun J."/>
        </authorList>
    </citation>
    <scope>NUCLEOTIDE SEQUENCE</scope>
    <source>
        <strain evidence="1">Illinois isolate</strain>
    </source>
</reference>
<proteinExistence type="predicted"/>
<dbReference type="InterPro" id="IPR001680">
    <property type="entry name" value="WD40_rpt"/>
</dbReference>
<sequence length="329" mass="37745">MTKDTEIEDISNEDITNMDEVETVIYTPNLEDEDLECSDEVYDSLDYYDMDWPSQTVTTFKNKYVLVGTNPDNEPGKLKVFDLNKMGQEDFEVNSLTASVSYNRIRTNENINCVSDTTFDIYNEDLKLLESLSYDNVDYGLCSTSESSIFSHDKGNVSIFTDRVTETRFVHSDSINSLNFHNSLIYSASSDKSSKITDLRSKDVVFHKIEKAEINAIDTNKDNLFAMGDDLGSIKVIDMRMPKNEIGIFWHKSSISSLTWKDSDIFLSTSDEQLCIFDTSLEDEWEYEKYLLFVHQGQRYYKDVCLVNNLVITTSVDGLCFFTPISFSE</sequence>
<evidence type="ECO:0000313" key="1">
    <source>
        <dbReference type="EMBL" id="WUR03535.1"/>
    </source>
</evidence>
<dbReference type="InterPro" id="IPR051972">
    <property type="entry name" value="Glutamate-rich_WD_repeat"/>
</dbReference>
<dbReference type="GO" id="GO:0042254">
    <property type="term" value="P:ribosome biogenesis"/>
    <property type="evidence" value="ECO:0007669"/>
    <property type="project" value="TreeGrafter"/>
</dbReference>
<dbReference type="PANTHER" id="PTHR45903:SF1">
    <property type="entry name" value="GLUTAMATE-RICH WD REPEAT-CONTAINING PROTEIN 1"/>
    <property type="match status" value="1"/>
</dbReference>
<dbReference type="GO" id="GO:0005730">
    <property type="term" value="C:nucleolus"/>
    <property type="evidence" value="ECO:0007669"/>
    <property type="project" value="TreeGrafter"/>
</dbReference>
<protein>
    <submittedName>
        <fullName evidence="1">WD40 repeat domain-containing protein</fullName>
    </submittedName>
</protein>
<name>A0AAX4JC56_9MICR</name>
<gene>
    <name evidence="1" type="ORF">VNE69_05126</name>
</gene>
<dbReference type="GeneID" id="90541350"/>
<dbReference type="Proteomes" id="UP001334084">
    <property type="component" value="Chromosome 5"/>
</dbReference>
<organism evidence="1 2">
    <name type="scientific">Vairimorpha necatrix</name>
    <dbReference type="NCBI Taxonomy" id="6039"/>
    <lineage>
        <taxon>Eukaryota</taxon>
        <taxon>Fungi</taxon>
        <taxon>Fungi incertae sedis</taxon>
        <taxon>Microsporidia</taxon>
        <taxon>Nosematidae</taxon>
        <taxon>Vairimorpha</taxon>
    </lineage>
</organism>
<dbReference type="Gene3D" id="2.130.10.10">
    <property type="entry name" value="YVTN repeat-like/Quinoprotein amine dehydrogenase"/>
    <property type="match status" value="1"/>
</dbReference>
<dbReference type="EMBL" id="CP142730">
    <property type="protein sequence ID" value="WUR03535.1"/>
    <property type="molecule type" value="Genomic_DNA"/>
</dbReference>
<evidence type="ECO:0000313" key="2">
    <source>
        <dbReference type="Proteomes" id="UP001334084"/>
    </source>
</evidence>
<keyword evidence="2" id="KW-1185">Reference proteome</keyword>
<dbReference type="InterPro" id="IPR036322">
    <property type="entry name" value="WD40_repeat_dom_sf"/>
</dbReference>
<dbReference type="SMART" id="SM00320">
    <property type="entry name" value="WD40"/>
    <property type="match status" value="3"/>
</dbReference>
<accession>A0AAX4JC56</accession>
<dbReference type="SUPFAM" id="SSF50978">
    <property type="entry name" value="WD40 repeat-like"/>
    <property type="match status" value="1"/>
</dbReference>
<dbReference type="PANTHER" id="PTHR45903">
    <property type="entry name" value="GLUTAMATE-RICH WD REPEAT-CONTAINING PROTEIN 1"/>
    <property type="match status" value="1"/>
</dbReference>
<dbReference type="AlphaFoldDB" id="A0AAX4JC56"/>
<dbReference type="KEGG" id="vnx:VNE69_05126"/>
<dbReference type="RefSeq" id="XP_065329680.1">
    <property type="nucleotide sequence ID" value="XM_065473608.1"/>
</dbReference>
<dbReference type="InterPro" id="IPR015943">
    <property type="entry name" value="WD40/YVTN_repeat-like_dom_sf"/>
</dbReference>